<evidence type="ECO:0000313" key="3">
    <source>
        <dbReference type="Proteomes" id="UP000002651"/>
    </source>
</evidence>
<dbReference type="STRING" id="1052585.GYO_2108"/>
<feature type="transmembrane region" description="Helical" evidence="1">
    <location>
        <begin position="26"/>
        <end position="43"/>
    </location>
</feature>
<reference evidence="2 3" key="1">
    <citation type="journal article" date="2012" name="J. Bacteriol.">
        <title>Whole-genome sequences of Bacillus subtilis and close relatives.</title>
        <authorList>
            <person name="Earl A.M."/>
            <person name="Eppinger M."/>
            <person name="Fricke W.F."/>
            <person name="Rosovitz M.J."/>
            <person name="Rasko D.A."/>
            <person name="Daugherty S."/>
            <person name="Losick R."/>
            <person name="Kolter R."/>
            <person name="Ravel J."/>
        </authorList>
    </citation>
    <scope>NUCLEOTIDE SEQUENCE [LARGE SCALE GENOMIC DNA]</scope>
    <source>
        <strain evidence="3">DSM 15029 / JCM 12233 / NBRC 101239 / NRRL B-23049 / TU-B-10</strain>
    </source>
</reference>
<dbReference type="Proteomes" id="UP000002651">
    <property type="component" value="Chromosome"/>
</dbReference>
<gene>
    <name evidence="2" type="ordered locus">GYO_2108</name>
</gene>
<dbReference type="EMBL" id="CP002905">
    <property type="protein sequence ID" value="AEP86741.1"/>
    <property type="molecule type" value="Genomic_DNA"/>
</dbReference>
<evidence type="ECO:0000256" key="1">
    <source>
        <dbReference type="SAM" id="Phobius"/>
    </source>
</evidence>
<keyword evidence="1" id="KW-0472">Membrane</keyword>
<evidence type="ECO:0000313" key="2">
    <source>
        <dbReference type="EMBL" id="AEP86741.1"/>
    </source>
</evidence>
<keyword evidence="1" id="KW-0812">Transmembrane</keyword>
<dbReference type="AlphaFoldDB" id="G4NVR0"/>
<dbReference type="KEGG" id="bst:GYO_2108"/>
<keyword evidence="3" id="KW-1185">Reference proteome</keyword>
<dbReference type="HOGENOM" id="CLU_3058685_0_0_9"/>
<proteinExistence type="predicted"/>
<sequence>MINFELLKDKNEQYANAYELYKNDPYLFIRALKALFFCLIIFIRRNKYETISI</sequence>
<name>G4NVR0_BACS4</name>
<organism evidence="2 3">
    <name type="scientific">Bacillus spizizenii (strain DSM 15029 / JCM 12233 / NBRC 101239 / NRRL B-23049 / TU-B-10)</name>
    <name type="common">Bacillus subtilis subsp. spizizenii</name>
    <dbReference type="NCBI Taxonomy" id="1052585"/>
    <lineage>
        <taxon>Bacteria</taxon>
        <taxon>Bacillati</taxon>
        <taxon>Bacillota</taxon>
        <taxon>Bacilli</taxon>
        <taxon>Bacillales</taxon>
        <taxon>Bacillaceae</taxon>
        <taxon>Bacillus</taxon>
    </lineage>
</organism>
<protein>
    <submittedName>
        <fullName evidence="2">Uncharacterized protein</fullName>
    </submittedName>
</protein>
<accession>G4NVR0</accession>
<keyword evidence="1" id="KW-1133">Transmembrane helix</keyword>